<evidence type="ECO:0000313" key="2">
    <source>
        <dbReference type="Proteomes" id="UP000223913"/>
    </source>
</evidence>
<name>A0A2D0NF86_FLAN2</name>
<reference evidence="1 2" key="1">
    <citation type="submission" date="2017-10" db="EMBL/GenBank/DDBJ databases">
        <title>The draft genome sequence of Lewinella nigricans NBRC 102662.</title>
        <authorList>
            <person name="Wang K."/>
        </authorList>
    </citation>
    <scope>NUCLEOTIDE SEQUENCE [LARGE SCALE GENOMIC DNA]</scope>
    <source>
        <strain evidence="1 2">NBRC 102662</strain>
    </source>
</reference>
<dbReference type="AlphaFoldDB" id="A0A2D0NF86"/>
<organism evidence="1 2">
    <name type="scientific">Flavilitoribacter nigricans (strain ATCC 23147 / DSM 23189 / NBRC 102662 / NCIMB 1420 / SS-2)</name>
    <name type="common">Lewinella nigricans</name>
    <dbReference type="NCBI Taxonomy" id="1122177"/>
    <lineage>
        <taxon>Bacteria</taxon>
        <taxon>Pseudomonadati</taxon>
        <taxon>Bacteroidota</taxon>
        <taxon>Saprospiria</taxon>
        <taxon>Saprospirales</taxon>
        <taxon>Lewinellaceae</taxon>
        <taxon>Flavilitoribacter</taxon>
    </lineage>
</organism>
<comment type="caution">
    <text evidence="1">The sequence shown here is derived from an EMBL/GenBank/DDBJ whole genome shotgun (WGS) entry which is preliminary data.</text>
</comment>
<dbReference type="EMBL" id="PDUD01000011">
    <property type="protein sequence ID" value="PHN07171.1"/>
    <property type="molecule type" value="Genomic_DNA"/>
</dbReference>
<proteinExistence type="predicted"/>
<accession>A0A2D0NF86</accession>
<gene>
    <name evidence="1" type="ORF">CRP01_08065</name>
</gene>
<sequence length="184" mass="20786">MLLTATLFLLTAKAQEEAVLVVNEIYCLGTRACTPHTSVAFELPPNTTRWFYTLSTTQKLKKAKRIRKNPQLLAMVSAPGVEREKMDEYEEPVFGGDANCSVYLLKHYTDQENFGKPGGVYFYYPEYSQKETPSLGMVIDESVICHGKQYIGLENPNAYTDLVNIYAVLTVVAITQKKEKQNDQ</sequence>
<keyword evidence="2" id="KW-1185">Reference proteome</keyword>
<evidence type="ECO:0000313" key="1">
    <source>
        <dbReference type="EMBL" id="PHN07171.1"/>
    </source>
</evidence>
<protein>
    <submittedName>
        <fullName evidence="1">Uncharacterized protein</fullName>
    </submittedName>
</protein>
<dbReference type="Proteomes" id="UP000223913">
    <property type="component" value="Unassembled WGS sequence"/>
</dbReference>